<feature type="domain" description="Glucose-methanol-choline oxidoreductase N-terminal" evidence="3">
    <location>
        <begin position="84"/>
        <end position="107"/>
    </location>
</feature>
<comment type="similarity">
    <text evidence="1 2">Belongs to the GMC oxidoreductase family.</text>
</comment>
<evidence type="ECO:0000313" key="5">
    <source>
        <dbReference type="EMBL" id="KAL2061846.1"/>
    </source>
</evidence>
<comment type="caution">
    <text evidence="5">The sequence shown here is derived from an EMBL/GenBank/DDBJ whole genome shotgun (WGS) entry which is preliminary data.</text>
</comment>
<dbReference type="SUPFAM" id="SSF54373">
    <property type="entry name" value="FAD-linked reductases, C-terminal domain"/>
    <property type="match status" value="1"/>
</dbReference>
<dbReference type="SUPFAM" id="SSF51905">
    <property type="entry name" value="FAD/NAD(P)-binding domain"/>
    <property type="match status" value="1"/>
</dbReference>
<accession>A0ABR4BXK0</accession>
<organism evidence="5 6">
    <name type="scientific">Oculimacula yallundae</name>
    <dbReference type="NCBI Taxonomy" id="86028"/>
    <lineage>
        <taxon>Eukaryota</taxon>
        <taxon>Fungi</taxon>
        <taxon>Dikarya</taxon>
        <taxon>Ascomycota</taxon>
        <taxon>Pezizomycotina</taxon>
        <taxon>Leotiomycetes</taxon>
        <taxon>Helotiales</taxon>
        <taxon>Ploettnerulaceae</taxon>
        <taxon>Oculimacula</taxon>
    </lineage>
</organism>
<dbReference type="Pfam" id="PF00732">
    <property type="entry name" value="GMC_oxred_N"/>
    <property type="match status" value="1"/>
</dbReference>
<evidence type="ECO:0000256" key="2">
    <source>
        <dbReference type="RuleBase" id="RU003968"/>
    </source>
</evidence>
<dbReference type="InterPro" id="IPR007867">
    <property type="entry name" value="GMC_OxRtase_C"/>
</dbReference>
<keyword evidence="2" id="KW-0274">FAD</keyword>
<dbReference type="Gene3D" id="3.30.560.10">
    <property type="entry name" value="Glucose Oxidase, domain 3"/>
    <property type="match status" value="1"/>
</dbReference>
<dbReference type="Pfam" id="PF05199">
    <property type="entry name" value="GMC_oxred_C"/>
    <property type="match status" value="1"/>
</dbReference>
<reference evidence="5 6" key="1">
    <citation type="journal article" date="2024" name="Commun. Biol.">
        <title>Comparative genomic analysis of thermophilic fungi reveals convergent evolutionary adaptations and gene losses.</title>
        <authorList>
            <person name="Steindorff A.S."/>
            <person name="Aguilar-Pontes M.V."/>
            <person name="Robinson A.J."/>
            <person name="Andreopoulos B."/>
            <person name="LaButti K."/>
            <person name="Kuo A."/>
            <person name="Mondo S."/>
            <person name="Riley R."/>
            <person name="Otillar R."/>
            <person name="Haridas S."/>
            <person name="Lipzen A."/>
            <person name="Grimwood J."/>
            <person name="Schmutz J."/>
            <person name="Clum A."/>
            <person name="Reid I.D."/>
            <person name="Moisan M.C."/>
            <person name="Butler G."/>
            <person name="Nguyen T.T.M."/>
            <person name="Dewar K."/>
            <person name="Conant G."/>
            <person name="Drula E."/>
            <person name="Henrissat B."/>
            <person name="Hansel C."/>
            <person name="Singer S."/>
            <person name="Hutchinson M.I."/>
            <person name="de Vries R.P."/>
            <person name="Natvig D.O."/>
            <person name="Powell A.J."/>
            <person name="Tsang A."/>
            <person name="Grigoriev I.V."/>
        </authorList>
    </citation>
    <scope>NUCLEOTIDE SEQUENCE [LARGE SCALE GENOMIC DNA]</scope>
    <source>
        <strain evidence="5 6">CBS 494.80</strain>
    </source>
</reference>
<name>A0ABR4BXK0_9HELO</name>
<keyword evidence="2" id="KW-0285">Flavoprotein</keyword>
<feature type="domain" description="Glucose-methanol-choline oxidoreductase N-terminal" evidence="4">
    <location>
        <begin position="263"/>
        <end position="277"/>
    </location>
</feature>
<evidence type="ECO:0000313" key="6">
    <source>
        <dbReference type="Proteomes" id="UP001595075"/>
    </source>
</evidence>
<gene>
    <name evidence="5" type="ORF">VTL71DRAFT_7224</name>
</gene>
<dbReference type="InterPro" id="IPR036188">
    <property type="entry name" value="FAD/NAD-bd_sf"/>
</dbReference>
<evidence type="ECO:0000259" key="3">
    <source>
        <dbReference type="PROSITE" id="PS00623"/>
    </source>
</evidence>
<dbReference type="PANTHER" id="PTHR11552:SF134">
    <property type="entry name" value="GLUCOSE-METHANOL-CHOLINE OXIDOREDUCTASE N-TERMINAL DOMAIN-CONTAINING PROTEIN"/>
    <property type="match status" value="1"/>
</dbReference>
<evidence type="ECO:0000256" key="1">
    <source>
        <dbReference type="ARBA" id="ARBA00010790"/>
    </source>
</evidence>
<dbReference type="PIRSF" id="PIRSF000137">
    <property type="entry name" value="Alcohol_oxidase"/>
    <property type="match status" value="1"/>
</dbReference>
<keyword evidence="6" id="KW-1185">Reference proteome</keyword>
<dbReference type="Proteomes" id="UP001595075">
    <property type="component" value="Unassembled WGS sequence"/>
</dbReference>
<protein>
    <recommendedName>
        <fullName evidence="3 4">Glucose-methanol-choline oxidoreductase N-terminal domain-containing protein</fullName>
    </recommendedName>
</protein>
<dbReference type="EMBL" id="JAZHXI010000018">
    <property type="protein sequence ID" value="KAL2061846.1"/>
    <property type="molecule type" value="Genomic_DNA"/>
</dbReference>
<dbReference type="InterPro" id="IPR000172">
    <property type="entry name" value="GMC_OxRdtase_N"/>
</dbReference>
<dbReference type="PROSITE" id="PS00623">
    <property type="entry name" value="GMC_OXRED_1"/>
    <property type="match status" value="1"/>
</dbReference>
<dbReference type="Gene3D" id="3.50.50.60">
    <property type="entry name" value="FAD/NAD(P)-binding domain"/>
    <property type="match status" value="1"/>
</dbReference>
<evidence type="ECO:0000259" key="4">
    <source>
        <dbReference type="PROSITE" id="PS00624"/>
    </source>
</evidence>
<dbReference type="InterPro" id="IPR012132">
    <property type="entry name" value="GMC_OxRdtase"/>
</dbReference>
<dbReference type="PANTHER" id="PTHR11552">
    <property type="entry name" value="GLUCOSE-METHANOL-CHOLINE GMC OXIDOREDUCTASE"/>
    <property type="match status" value="1"/>
</dbReference>
<dbReference type="PROSITE" id="PS00624">
    <property type="entry name" value="GMC_OXRED_2"/>
    <property type="match status" value="1"/>
</dbReference>
<proteinExistence type="inferred from homology"/>
<sequence length="567" mass="61246">METTADFIIVGGGTSGLLLASRLASTLSKPTIIVLEAGQDQNKSIYRNPYDRYALPFTAPELDYGYQTVPQVGLANRMLPYARGKGLGGSSLINFMIYLSGAKGDYDQWAKLAGDETWKWENVQRRLKEIETFDRGVLSEVGHLAQPSSDSHGDSGPVSVGLPRKWEVGTKEIIEQVAAQGIHINLDVNSGNPIGISMAPVSAKNGYRTTSASANLTTQRSNLQVWTNATAKRVIFEGTHAVGVELVDGRKVFSKHETILTAGSFASPQLLMLSGIGPRSELSKLNIKAIKHLPGIGQNMNDHPVVFLTALMKPEFSARMAFETSTSAVASATKQWNEDGAGEFAHQMQSLGVMFNKLPSLSTTPEYQALSPDQQLYLEDETIPTYECTFGGPKFPPSLQIPSGFEYLGISVFGMNPQGSGTLTLSSADINDAPIIDPNLLTNPYDRLAIISSIADSLRIFQATETYKQGFISWLSGPKSDSLVDIEAFVDGGAFPVWHACGTAKMGKVEEEDEGVCVDGRFRVLGVEGLRVADMSVAPLVINGHTQAVAYLIGATAAEKLIEEYRL</sequence>